<protein>
    <recommendedName>
        <fullName evidence="17">Methyl-accepting chemotaxis protein</fullName>
    </recommendedName>
</protein>
<dbReference type="SUPFAM" id="SSF158472">
    <property type="entry name" value="HAMP domain-like"/>
    <property type="match status" value="1"/>
</dbReference>
<dbReference type="SUPFAM" id="SSF141371">
    <property type="entry name" value="PilZ domain-like"/>
    <property type="match status" value="1"/>
</dbReference>
<evidence type="ECO:0000256" key="1">
    <source>
        <dbReference type="ARBA" id="ARBA00004429"/>
    </source>
</evidence>
<keyword evidence="2" id="KW-1003">Cell membrane</keyword>
<reference evidence="15 16" key="1">
    <citation type="journal article" date="2018" name="Arch. Microbiol.">
        <title>New insights into the metabolic potential of the phototrophic purple bacterium Rhodopila globiformis DSM 161(T) from its draft genome sequence and evidence for a vanadium-dependent nitrogenase.</title>
        <authorList>
            <person name="Imhoff J.F."/>
            <person name="Rahn T."/>
            <person name="Kunzel S."/>
            <person name="Neulinger S.C."/>
        </authorList>
    </citation>
    <scope>NUCLEOTIDE SEQUENCE [LARGE SCALE GENOMIC DNA]</scope>
    <source>
        <strain evidence="15 16">DSM 161</strain>
    </source>
</reference>
<dbReference type="Proteomes" id="UP000239724">
    <property type="component" value="Unassembled WGS sequence"/>
</dbReference>
<dbReference type="GO" id="GO:0007165">
    <property type="term" value="P:signal transduction"/>
    <property type="evidence" value="ECO:0007669"/>
    <property type="project" value="UniProtKB-KW"/>
</dbReference>
<dbReference type="InterPro" id="IPR009875">
    <property type="entry name" value="PilZ_domain"/>
</dbReference>
<evidence type="ECO:0000256" key="7">
    <source>
        <dbReference type="ARBA" id="ARBA00023224"/>
    </source>
</evidence>
<feature type="domain" description="Methyl-accepting transducer" evidence="12">
    <location>
        <begin position="326"/>
        <end position="555"/>
    </location>
</feature>
<comment type="similarity">
    <text evidence="8">Belongs to the methyl-accepting chemotaxis (MCP) protein family.</text>
</comment>
<evidence type="ECO:0000256" key="10">
    <source>
        <dbReference type="SAM" id="Coils"/>
    </source>
</evidence>
<dbReference type="PROSITE" id="PS50885">
    <property type="entry name" value="HAMP"/>
    <property type="match status" value="1"/>
</dbReference>
<dbReference type="GO" id="GO:0035438">
    <property type="term" value="F:cyclic-di-GMP binding"/>
    <property type="evidence" value="ECO:0007669"/>
    <property type="project" value="InterPro"/>
</dbReference>
<feature type="transmembrane region" description="Helical" evidence="11">
    <location>
        <begin position="219"/>
        <end position="242"/>
    </location>
</feature>
<evidence type="ECO:0000259" key="12">
    <source>
        <dbReference type="PROSITE" id="PS50111"/>
    </source>
</evidence>
<dbReference type="InterPro" id="IPR029151">
    <property type="entry name" value="Sensor-like_sf"/>
</dbReference>
<dbReference type="InterPro" id="IPR033463">
    <property type="entry name" value="sCache_3"/>
</dbReference>
<evidence type="ECO:0000256" key="5">
    <source>
        <dbReference type="ARBA" id="ARBA00022989"/>
    </source>
</evidence>
<keyword evidence="7 9" id="KW-0807">Transducer</keyword>
<dbReference type="InterPro" id="IPR004089">
    <property type="entry name" value="MCPsignal_dom"/>
</dbReference>
<dbReference type="Gene3D" id="1.10.8.500">
    <property type="entry name" value="HAMP domain in histidine kinase"/>
    <property type="match status" value="1"/>
</dbReference>
<dbReference type="SUPFAM" id="SSF103190">
    <property type="entry name" value="Sensory domain-like"/>
    <property type="match status" value="1"/>
</dbReference>
<dbReference type="Pfam" id="PF00015">
    <property type="entry name" value="MCPsignal"/>
    <property type="match status" value="1"/>
</dbReference>
<evidence type="ECO:0008006" key="17">
    <source>
        <dbReference type="Google" id="ProtNLM"/>
    </source>
</evidence>
<dbReference type="Gene3D" id="1.10.287.950">
    <property type="entry name" value="Methyl-accepting chemotaxis protein"/>
    <property type="match status" value="1"/>
</dbReference>
<keyword evidence="10" id="KW-0175">Coiled coil</keyword>
<keyword evidence="4 11" id="KW-0812">Transmembrane</keyword>
<dbReference type="InterPro" id="IPR000727">
    <property type="entry name" value="T_SNARE_dom"/>
</dbReference>
<evidence type="ECO:0000259" key="14">
    <source>
        <dbReference type="PROSITE" id="PS50885"/>
    </source>
</evidence>
<keyword evidence="5 11" id="KW-1133">Transmembrane helix</keyword>
<evidence type="ECO:0000256" key="11">
    <source>
        <dbReference type="SAM" id="Phobius"/>
    </source>
</evidence>
<feature type="domain" description="T-SNARE coiled-coil homology" evidence="13">
    <location>
        <begin position="485"/>
        <end position="547"/>
    </location>
</feature>
<dbReference type="InterPro" id="IPR003660">
    <property type="entry name" value="HAMP_dom"/>
</dbReference>
<keyword evidence="3" id="KW-0997">Cell inner membrane</keyword>
<evidence type="ECO:0000259" key="13">
    <source>
        <dbReference type="PROSITE" id="PS50192"/>
    </source>
</evidence>
<evidence type="ECO:0000256" key="9">
    <source>
        <dbReference type="PROSITE-ProRule" id="PRU00284"/>
    </source>
</evidence>
<dbReference type="AlphaFoldDB" id="A0A2S6NMR9"/>
<evidence type="ECO:0000256" key="6">
    <source>
        <dbReference type="ARBA" id="ARBA00023136"/>
    </source>
</evidence>
<dbReference type="EMBL" id="NHRY01000046">
    <property type="protein sequence ID" value="PPQ37655.1"/>
    <property type="molecule type" value="Genomic_DNA"/>
</dbReference>
<keyword evidence="16" id="KW-1185">Reference proteome</keyword>
<dbReference type="PANTHER" id="PTHR32089">
    <property type="entry name" value="METHYL-ACCEPTING CHEMOTAXIS PROTEIN MCPB"/>
    <property type="match status" value="1"/>
</dbReference>
<dbReference type="GO" id="GO:0005886">
    <property type="term" value="C:plasma membrane"/>
    <property type="evidence" value="ECO:0007669"/>
    <property type="project" value="UniProtKB-SubCell"/>
</dbReference>
<evidence type="ECO:0000313" key="15">
    <source>
        <dbReference type="EMBL" id="PPQ37655.1"/>
    </source>
</evidence>
<name>A0A2S6NMR9_RHOGL</name>
<comment type="caution">
    <text evidence="15">The sequence shown here is derived from an EMBL/GenBank/DDBJ whole genome shotgun (WGS) entry which is preliminary data.</text>
</comment>
<keyword evidence="6 11" id="KW-0472">Membrane</keyword>
<dbReference type="SUPFAM" id="SSF58104">
    <property type="entry name" value="Methyl-accepting chemotaxis protein (MCP) signaling domain"/>
    <property type="match status" value="1"/>
</dbReference>
<dbReference type="PANTHER" id="PTHR32089:SF112">
    <property type="entry name" value="LYSOZYME-LIKE PROTEIN-RELATED"/>
    <property type="match status" value="1"/>
</dbReference>
<organism evidence="15 16">
    <name type="scientific">Rhodopila globiformis</name>
    <name type="common">Rhodopseudomonas globiformis</name>
    <dbReference type="NCBI Taxonomy" id="1071"/>
    <lineage>
        <taxon>Bacteria</taxon>
        <taxon>Pseudomonadati</taxon>
        <taxon>Pseudomonadota</taxon>
        <taxon>Alphaproteobacteria</taxon>
        <taxon>Acetobacterales</taxon>
        <taxon>Acetobacteraceae</taxon>
        <taxon>Rhodopila</taxon>
    </lineage>
</organism>
<sequence>MRRCYRPESIAAMTTCYGIEVMNSGASPRPRLIDRIGIVPRLLICSLLAVLLTAISVELWTLRLVNADGIQRAQDSLRQSASLLKLQLAPLGTRWSIDANGRLMLGTTPINGRNDIVDTVKSVTGAAATIFQGDTRIATNVTNPDGSRGIGTKLARGPVYDAVLHDGRSYRGDAWILGVDYLTLYEPIRDANGRIVGILFVGVPQAQARAFLATIVEQAALGMLLIATLTSLAYFLALRIIVRPITGLAGVMHRIADGALDTAVHWTERTDQIGEMACALRDLRDTSARARELEAAAAADRRRADEAKHAALLDMADRIESDTAVALRQIGGRTAAMAAAADDMTASAIRTGQSAEAAAAAAGQALANAQTVAQAADQLAAAIREISAQVGQSTAVVNRAVAAGSETRSSIETLNNEVERIGKVVDIINEIAARTNLLALNATIEAARAGDAGKGFAVVAAEVKALASQTARSTGEIGQLIGQVRAATAASVTAVARIEQSITEVNEIAGSIAAAVEQQGAATAEIARNVAETSTAAETMTGQIREVSAEATRNRSCAAEVRDNTAGLNGAVEELRRSVIRVVRTSTEADRRQSPRHAVAMPCVVSLAGHDQAGQVTELSAGGACIAGIAPLPAGAQGTLGLPGTGLRLPFTVGGSDAGALRIVFRLRDGEASGLGRLLDGLPASRAA</sequence>
<feature type="coiled-coil region" evidence="10">
    <location>
        <begin position="276"/>
        <end position="310"/>
    </location>
</feature>
<comment type="subcellular location">
    <subcellularLocation>
        <location evidence="1">Cell inner membrane</location>
        <topology evidence="1">Multi-pass membrane protein</topology>
    </subcellularLocation>
</comment>
<feature type="domain" description="HAMP" evidence="14">
    <location>
        <begin position="239"/>
        <end position="292"/>
    </location>
</feature>
<dbReference type="Pfam" id="PF17202">
    <property type="entry name" value="sCache_3_3"/>
    <property type="match status" value="1"/>
</dbReference>
<dbReference type="PROSITE" id="PS50192">
    <property type="entry name" value="T_SNARE"/>
    <property type="match status" value="1"/>
</dbReference>
<evidence type="ECO:0000256" key="4">
    <source>
        <dbReference type="ARBA" id="ARBA00022692"/>
    </source>
</evidence>
<evidence type="ECO:0000256" key="3">
    <source>
        <dbReference type="ARBA" id="ARBA00022519"/>
    </source>
</evidence>
<dbReference type="SMART" id="SM00283">
    <property type="entry name" value="MA"/>
    <property type="match status" value="1"/>
</dbReference>
<dbReference type="PROSITE" id="PS50111">
    <property type="entry name" value="CHEMOTAXIS_TRANSDUC_2"/>
    <property type="match status" value="1"/>
</dbReference>
<evidence type="ECO:0000256" key="2">
    <source>
        <dbReference type="ARBA" id="ARBA00022475"/>
    </source>
</evidence>
<accession>A0A2S6NMR9</accession>
<proteinExistence type="inferred from homology"/>
<dbReference type="Pfam" id="PF07238">
    <property type="entry name" value="PilZ"/>
    <property type="match status" value="1"/>
</dbReference>
<evidence type="ECO:0000256" key="8">
    <source>
        <dbReference type="ARBA" id="ARBA00029447"/>
    </source>
</evidence>
<evidence type="ECO:0000313" key="16">
    <source>
        <dbReference type="Proteomes" id="UP000239724"/>
    </source>
</evidence>
<gene>
    <name evidence="15" type="ORF">CCS01_03240</name>
</gene>
<dbReference type="CDD" id="cd06225">
    <property type="entry name" value="HAMP"/>
    <property type="match status" value="1"/>
</dbReference>